<evidence type="ECO:0000313" key="4">
    <source>
        <dbReference type="Proteomes" id="UP001612812"/>
    </source>
</evidence>
<keyword evidence="2" id="KW-1133">Transmembrane helix</keyword>
<protein>
    <submittedName>
        <fullName evidence="3">Uncharacterized protein</fullName>
    </submittedName>
</protein>
<keyword evidence="4" id="KW-1185">Reference proteome</keyword>
<feature type="transmembrane region" description="Helical" evidence="2">
    <location>
        <begin position="64"/>
        <end position="83"/>
    </location>
</feature>
<sequence length="427" mass="43274">MSGVRQHTDNRTGGPERPFPVGEDELERALRDTLSRQVATPRPLGADPAGAALRRARRTGRRRALTGLALAGVATVLVTAGMAQVTGPTGSGGTPTVVLGDPPGFSPAPFPTEPAPTARSGPVRAGIDLLVGGWLEGSGGERRALTGVDGVERAQRVHDQGGWLVTSKATAAGRTLWWVPPTDRSAPQVMLAAADAIAISADGRQVAWRDGAELIAAGVVAGQLIAPVRVTAPTGVVPVGFSGDDVLLRQPDPGGTSVWRRAGGGLPSSTNPDVRAVYGARPDGRLVALVTVGAARQPCLALLEPARGLAPVRTGCGAKPTVDGLGGVSPDGRWLLVNGTGRTAQLVDLTDLGATPAAHPAGPALVGAVAWSRAGVAFHVDATGQLVRVEPERVLAGEQPTPSAVSGLTTDARPVVVADVPTPPDGA</sequence>
<dbReference type="RefSeq" id="WP_396754297.1">
    <property type="nucleotide sequence ID" value="NZ_JBITLA010000002.1"/>
</dbReference>
<comment type="caution">
    <text evidence="3">The sequence shown here is derived from an EMBL/GenBank/DDBJ whole genome shotgun (WGS) entry which is preliminary data.</text>
</comment>
<organism evidence="3 4">
    <name type="scientific">Micromonospora maritima</name>
    <dbReference type="NCBI Taxonomy" id="986711"/>
    <lineage>
        <taxon>Bacteria</taxon>
        <taxon>Bacillati</taxon>
        <taxon>Actinomycetota</taxon>
        <taxon>Actinomycetes</taxon>
        <taxon>Micromonosporales</taxon>
        <taxon>Micromonosporaceae</taxon>
        <taxon>Micromonospora</taxon>
    </lineage>
</organism>
<proteinExistence type="predicted"/>
<name>A0ABW7ZSZ0_9ACTN</name>
<gene>
    <name evidence="3" type="ORF">ACIBP4_27100</name>
</gene>
<dbReference type="EMBL" id="JBITLE010000015">
    <property type="protein sequence ID" value="MFI7265958.1"/>
    <property type="molecule type" value="Genomic_DNA"/>
</dbReference>
<evidence type="ECO:0000256" key="1">
    <source>
        <dbReference type="SAM" id="MobiDB-lite"/>
    </source>
</evidence>
<reference evidence="3 4" key="1">
    <citation type="submission" date="2024-10" db="EMBL/GenBank/DDBJ databases">
        <title>The Natural Products Discovery Center: Release of the First 8490 Sequenced Strains for Exploring Actinobacteria Biosynthetic Diversity.</title>
        <authorList>
            <person name="Kalkreuter E."/>
            <person name="Kautsar S.A."/>
            <person name="Yang D."/>
            <person name="Bader C.D."/>
            <person name="Teijaro C.N."/>
            <person name="Fluegel L."/>
            <person name="Davis C.M."/>
            <person name="Simpson J.R."/>
            <person name="Lauterbach L."/>
            <person name="Steele A.D."/>
            <person name="Gui C."/>
            <person name="Meng S."/>
            <person name="Li G."/>
            <person name="Viehrig K."/>
            <person name="Ye F."/>
            <person name="Su P."/>
            <person name="Kiefer A.F."/>
            <person name="Nichols A."/>
            <person name="Cepeda A.J."/>
            <person name="Yan W."/>
            <person name="Fan B."/>
            <person name="Jiang Y."/>
            <person name="Adhikari A."/>
            <person name="Zheng C.-J."/>
            <person name="Schuster L."/>
            <person name="Cowan T.M."/>
            <person name="Smanski M.J."/>
            <person name="Chevrette M.G."/>
            <person name="De Carvalho L.P.S."/>
            <person name="Shen B."/>
        </authorList>
    </citation>
    <scope>NUCLEOTIDE SEQUENCE [LARGE SCALE GENOMIC DNA]</scope>
    <source>
        <strain evidence="3 4">NPDC049845</strain>
    </source>
</reference>
<evidence type="ECO:0000313" key="3">
    <source>
        <dbReference type="EMBL" id="MFI7265958.1"/>
    </source>
</evidence>
<feature type="compositionally biased region" description="Basic and acidic residues" evidence="1">
    <location>
        <begin position="1"/>
        <end position="10"/>
    </location>
</feature>
<accession>A0ABW7ZSZ0</accession>
<keyword evidence="2" id="KW-0472">Membrane</keyword>
<feature type="region of interest" description="Disordered" evidence="1">
    <location>
        <begin position="1"/>
        <end position="58"/>
    </location>
</feature>
<keyword evidence="2" id="KW-0812">Transmembrane</keyword>
<dbReference type="Proteomes" id="UP001612812">
    <property type="component" value="Unassembled WGS sequence"/>
</dbReference>
<dbReference type="SUPFAM" id="SSF82171">
    <property type="entry name" value="DPP6 N-terminal domain-like"/>
    <property type="match status" value="1"/>
</dbReference>
<evidence type="ECO:0000256" key="2">
    <source>
        <dbReference type="SAM" id="Phobius"/>
    </source>
</evidence>
<feature type="compositionally biased region" description="Low complexity" evidence="1">
    <location>
        <begin position="41"/>
        <end position="53"/>
    </location>
</feature>